<name>A0ACB8D6P3_DERSI</name>
<reference evidence="1" key="1">
    <citation type="submission" date="2020-05" db="EMBL/GenBank/DDBJ databases">
        <title>Large-scale comparative analyses of tick genomes elucidate their genetic diversity and vector capacities.</title>
        <authorList>
            <person name="Jia N."/>
            <person name="Wang J."/>
            <person name="Shi W."/>
            <person name="Du L."/>
            <person name="Sun Y."/>
            <person name="Zhan W."/>
            <person name="Jiang J."/>
            <person name="Wang Q."/>
            <person name="Zhang B."/>
            <person name="Ji P."/>
            <person name="Sakyi L.B."/>
            <person name="Cui X."/>
            <person name="Yuan T."/>
            <person name="Jiang B."/>
            <person name="Yang W."/>
            <person name="Lam T.T.-Y."/>
            <person name="Chang Q."/>
            <person name="Ding S."/>
            <person name="Wang X."/>
            <person name="Zhu J."/>
            <person name="Ruan X."/>
            <person name="Zhao L."/>
            <person name="Wei J."/>
            <person name="Que T."/>
            <person name="Du C."/>
            <person name="Cheng J."/>
            <person name="Dai P."/>
            <person name="Han X."/>
            <person name="Huang E."/>
            <person name="Gao Y."/>
            <person name="Liu J."/>
            <person name="Shao H."/>
            <person name="Ye R."/>
            <person name="Li L."/>
            <person name="Wei W."/>
            <person name="Wang X."/>
            <person name="Wang C."/>
            <person name="Yang T."/>
            <person name="Huo Q."/>
            <person name="Li W."/>
            <person name="Guo W."/>
            <person name="Chen H."/>
            <person name="Zhou L."/>
            <person name="Ni X."/>
            <person name="Tian J."/>
            <person name="Zhou Y."/>
            <person name="Sheng Y."/>
            <person name="Liu T."/>
            <person name="Pan Y."/>
            <person name="Xia L."/>
            <person name="Li J."/>
            <person name="Zhao F."/>
            <person name="Cao W."/>
        </authorList>
    </citation>
    <scope>NUCLEOTIDE SEQUENCE</scope>
    <source>
        <strain evidence="1">Dsil-2018</strain>
    </source>
</reference>
<dbReference type="Proteomes" id="UP000821865">
    <property type="component" value="Chromosome 3"/>
</dbReference>
<evidence type="ECO:0000313" key="1">
    <source>
        <dbReference type="EMBL" id="KAH7960016.1"/>
    </source>
</evidence>
<keyword evidence="2" id="KW-1185">Reference proteome</keyword>
<evidence type="ECO:0000313" key="2">
    <source>
        <dbReference type="Proteomes" id="UP000821865"/>
    </source>
</evidence>
<protein>
    <submittedName>
        <fullName evidence="1">Uncharacterized protein</fullName>
    </submittedName>
</protein>
<comment type="caution">
    <text evidence="1">The sequence shown here is derived from an EMBL/GenBank/DDBJ whole genome shotgun (WGS) entry which is preliminary data.</text>
</comment>
<gene>
    <name evidence="1" type="ORF">HPB49_016210</name>
</gene>
<sequence length="355" mass="39046">MHSISRGQEYRLEDALLRTRERKKDDDIGRAIYANKGDDDIGYCFCGCCTEAGNRRAKAMTDDGAWDAIFIRLFVLFSVIPKGQLQAQPPAPAPSPSLAVVSDSEVCAQSYPGEQGYPLGRTAHITGKLGLNTFAANFGNPNPCVVQCRTASGNVWTAAKPWGTPCILHGEQRFCAANACVLKNDSYVEYCRQNFQTENAVIALTPYMCTLECIDITTGIVLKVKMTDGSPCQANECVFSDCAPPRIRRTYENAITVRQTRRWPSRRVAIPIVLSCRLHVSCRRPLVSPRGSATGSQEQVVGCACLDNHDDARRAQSGKAAARRWEKRRKGVSGEAFDLLLTPLPRALSENEPDQ</sequence>
<proteinExistence type="predicted"/>
<organism evidence="1 2">
    <name type="scientific">Dermacentor silvarum</name>
    <name type="common">Tick</name>
    <dbReference type="NCBI Taxonomy" id="543639"/>
    <lineage>
        <taxon>Eukaryota</taxon>
        <taxon>Metazoa</taxon>
        <taxon>Ecdysozoa</taxon>
        <taxon>Arthropoda</taxon>
        <taxon>Chelicerata</taxon>
        <taxon>Arachnida</taxon>
        <taxon>Acari</taxon>
        <taxon>Parasitiformes</taxon>
        <taxon>Ixodida</taxon>
        <taxon>Ixodoidea</taxon>
        <taxon>Ixodidae</taxon>
        <taxon>Rhipicephalinae</taxon>
        <taxon>Dermacentor</taxon>
    </lineage>
</organism>
<dbReference type="EMBL" id="CM023472">
    <property type="protein sequence ID" value="KAH7960016.1"/>
    <property type="molecule type" value="Genomic_DNA"/>
</dbReference>
<accession>A0ACB8D6P3</accession>